<sequence length="266" mass="29314">MNRPVLFVRLVFSRSLNPSIDAERATVAIVQDVLLSAATRWSEKIVAWEPNLKARAAVDFDRAGALAEMVAVRTRTTFGFNSGRVELRGATREFVVVVSVNDRPTRPVGGHLQMANEVTVQILTPSVAGVSSLTFAGKVFEELCVGCVPLWGAVHLDSEYRAKVMQTTPSLRAIGRDFGRFLPGLFAVNYFSDKYVELFSSSEVLALPGARRVEHGVFLDVADPFAWEVESERYSAALARIGKELFFDRLAPDRATVAPTFADCRE</sequence>
<proteinExistence type="predicted"/>
<evidence type="ECO:0000313" key="1">
    <source>
        <dbReference type="EMBL" id="TCO55790.1"/>
    </source>
</evidence>
<gene>
    <name evidence="1" type="ORF">EV192_107213</name>
</gene>
<dbReference type="EMBL" id="SLWS01000007">
    <property type="protein sequence ID" value="TCO55790.1"/>
    <property type="molecule type" value="Genomic_DNA"/>
</dbReference>
<name>A0A4V2S6F0_9PSEU</name>
<evidence type="ECO:0000313" key="2">
    <source>
        <dbReference type="Proteomes" id="UP000295680"/>
    </source>
</evidence>
<accession>A0A4V2S6F0</accession>
<organism evidence="1 2">
    <name type="scientific">Actinocrispum wychmicini</name>
    <dbReference type="NCBI Taxonomy" id="1213861"/>
    <lineage>
        <taxon>Bacteria</taxon>
        <taxon>Bacillati</taxon>
        <taxon>Actinomycetota</taxon>
        <taxon>Actinomycetes</taxon>
        <taxon>Pseudonocardiales</taxon>
        <taxon>Pseudonocardiaceae</taxon>
        <taxon>Actinocrispum</taxon>
    </lineage>
</organism>
<comment type="caution">
    <text evidence="1">The sequence shown here is derived from an EMBL/GenBank/DDBJ whole genome shotgun (WGS) entry which is preliminary data.</text>
</comment>
<keyword evidence="2" id="KW-1185">Reference proteome</keyword>
<protein>
    <submittedName>
        <fullName evidence="1">Uncharacterized protein</fullName>
    </submittedName>
</protein>
<reference evidence="1 2" key="1">
    <citation type="submission" date="2019-03" db="EMBL/GenBank/DDBJ databases">
        <title>Genomic Encyclopedia of Type Strains, Phase IV (KMG-IV): sequencing the most valuable type-strain genomes for metagenomic binning, comparative biology and taxonomic classification.</title>
        <authorList>
            <person name="Goeker M."/>
        </authorList>
    </citation>
    <scope>NUCLEOTIDE SEQUENCE [LARGE SCALE GENOMIC DNA]</scope>
    <source>
        <strain evidence="1 2">DSM 45934</strain>
    </source>
</reference>
<dbReference type="Proteomes" id="UP000295680">
    <property type="component" value="Unassembled WGS sequence"/>
</dbReference>
<dbReference type="AlphaFoldDB" id="A0A4V2S6F0"/>